<evidence type="ECO:0000313" key="4">
    <source>
        <dbReference type="Proteomes" id="UP000428328"/>
    </source>
</evidence>
<accession>A0A6I6JHL6</accession>
<dbReference type="KEGG" id="psel:GM415_10415"/>
<dbReference type="Proteomes" id="UP000428328">
    <property type="component" value="Chromosome"/>
</dbReference>
<dbReference type="RefSeq" id="WP_158947896.1">
    <property type="nucleotide sequence ID" value="NZ_CP046400.1"/>
</dbReference>
<feature type="chain" id="PRO_5026330589" evidence="2">
    <location>
        <begin position="25"/>
        <end position="333"/>
    </location>
</feature>
<dbReference type="NCBIfam" id="NF037995">
    <property type="entry name" value="TRAP_S1"/>
    <property type="match status" value="1"/>
</dbReference>
<reference evidence="3 4" key="1">
    <citation type="submission" date="2019-11" db="EMBL/GenBank/DDBJ databases">
        <authorList>
            <person name="Zheng R.K."/>
            <person name="Sun C.M."/>
        </authorList>
    </citation>
    <scope>NUCLEOTIDE SEQUENCE [LARGE SCALE GENOMIC DNA]</scope>
    <source>
        <strain evidence="3 4">SRB007</strain>
    </source>
</reference>
<dbReference type="InterPro" id="IPR018389">
    <property type="entry name" value="DctP_fam"/>
</dbReference>
<keyword evidence="4" id="KW-1185">Reference proteome</keyword>
<dbReference type="Pfam" id="PF03480">
    <property type="entry name" value="DctP"/>
    <property type="match status" value="1"/>
</dbReference>
<name>A0A6I6JHL6_9BACT</name>
<proteinExistence type="predicted"/>
<feature type="signal peptide" evidence="2">
    <location>
        <begin position="1"/>
        <end position="24"/>
    </location>
</feature>
<dbReference type="InterPro" id="IPR038404">
    <property type="entry name" value="TRAP_DctP_sf"/>
</dbReference>
<protein>
    <submittedName>
        <fullName evidence="3">C4-dicarboxylate ABC transporter substrate-binding protein</fullName>
    </submittedName>
</protein>
<organism evidence="3 4">
    <name type="scientific">Pseudodesulfovibrio cashew</name>
    <dbReference type="NCBI Taxonomy" id="2678688"/>
    <lineage>
        <taxon>Bacteria</taxon>
        <taxon>Pseudomonadati</taxon>
        <taxon>Thermodesulfobacteriota</taxon>
        <taxon>Desulfovibrionia</taxon>
        <taxon>Desulfovibrionales</taxon>
        <taxon>Desulfovibrionaceae</taxon>
    </lineage>
</organism>
<dbReference type="CDD" id="cd13665">
    <property type="entry name" value="PBP2_TRAP_Dctp3_4"/>
    <property type="match status" value="1"/>
</dbReference>
<dbReference type="GO" id="GO:0055085">
    <property type="term" value="P:transmembrane transport"/>
    <property type="evidence" value="ECO:0007669"/>
    <property type="project" value="InterPro"/>
</dbReference>
<gene>
    <name evidence="3" type="ORF">GM415_10415</name>
</gene>
<evidence type="ECO:0000256" key="1">
    <source>
        <dbReference type="ARBA" id="ARBA00022729"/>
    </source>
</evidence>
<dbReference type="EMBL" id="CP046400">
    <property type="protein sequence ID" value="QGY40520.1"/>
    <property type="molecule type" value="Genomic_DNA"/>
</dbReference>
<dbReference type="Gene3D" id="3.40.190.170">
    <property type="entry name" value="Bacterial extracellular solute-binding protein, family 7"/>
    <property type="match status" value="1"/>
</dbReference>
<sequence>MKKLSLTLVAFFALSVALTSLAWAEVTLSYSNFFPPTHIHSKLAEQWCKEVEKRTDGKVKINYYPGSTLTKAKQNYDGVVEGISDIGMSCLAYSRGRFPTMAAVDLPMGYASGVQATQVANAVYKKFDPKELSDVQPMYFHAHGPGLLFTTEKPVAVMEDLAGLKIRATGNSAKLIKALGGTPVAKSMSENYQLLQKGVVDGSIHPVESNKGWKLAEVVKFGTESFSVGYTTTFFVVMNKDKWDALDAETQKIISEINDEWALKHGQAWDEADAEGKAYFLEKGGKFIPLSAEESARWAKAAQPVMREYEKNVAEKGIDGKAVVEFIEAEMAK</sequence>
<evidence type="ECO:0000256" key="2">
    <source>
        <dbReference type="SAM" id="SignalP"/>
    </source>
</evidence>
<dbReference type="AlphaFoldDB" id="A0A6I6JHL6"/>
<keyword evidence="1 2" id="KW-0732">Signal</keyword>
<dbReference type="PANTHER" id="PTHR33376:SF15">
    <property type="entry name" value="BLL6794 PROTEIN"/>
    <property type="match status" value="1"/>
</dbReference>
<evidence type="ECO:0000313" key="3">
    <source>
        <dbReference type="EMBL" id="QGY40520.1"/>
    </source>
</evidence>
<dbReference type="PANTHER" id="PTHR33376">
    <property type="match status" value="1"/>
</dbReference>